<organism evidence="7 8">
    <name type="scientific">Thermithiobacillus plumbiphilus</name>
    <dbReference type="NCBI Taxonomy" id="1729899"/>
    <lineage>
        <taxon>Bacteria</taxon>
        <taxon>Pseudomonadati</taxon>
        <taxon>Pseudomonadota</taxon>
        <taxon>Acidithiobacillia</taxon>
        <taxon>Acidithiobacillales</taxon>
        <taxon>Thermithiobacillaceae</taxon>
        <taxon>Thermithiobacillus</taxon>
    </lineage>
</organism>
<comment type="caution">
    <text evidence="7">The sequence shown here is derived from an EMBL/GenBank/DDBJ whole genome shotgun (WGS) entry which is preliminary data.</text>
</comment>
<keyword evidence="8" id="KW-1185">Reference proteome</keyword>
<dbReference type="InterPro" id="IPR001977">
    <property type="entry name" value="Depp_CoAkinase"/>
</dbReference>
<comment type="catalytic activity">
    <reaction evidence="5">
        <text>3'-dephospho-CoA + ATP = ADP + CoA + H(+)</text>
        <dbReference type="Rhea" id="RHEA:18245"/>
        <dbReference type="ChEBI" id="CHEBI:15378"/>
        <dbReference type="ChEBI" id="CHEBI:30616"/>
        <dbReference type="ChEBI" id="CHEBI:57287"/>
        <dbReference type="ChEBI" id="CHEBI:57328"/>
        <dbReference type="ChEBI" id="CHEBI:456216"/>
        <dbReference type="EC" id="2.7.1.24"/>
    </reaction>
</comment>
<dbReference type="InterPro" id="IPR027417">
    <property type="entry name" value="P-loop_NTPase"/>
</dbReference>
<evidence type="ECO:0000256" key="3">
    <source>
        <dbReference type="ARBA" id="ARBA00022840"/>
    </source>
</evidence>
<sequence>MLCVGLTGGIGCGKSRAAHAFERLGAHILDADLIARELVAPGHENLTRIQSRFGPDSILPDGSLNRPLLRSRVFSDPADKAWLEALLHPQIRQLMRERTRQIGRRTPAAVVMQVIPLLVEIGAQKDVDRVLVIDCSPAVQYQRVLGRGGWTAKDIEAAMASQCPRAERLRHADDIIDNDGSPAALEAQVAQLMLRYRQLAGAD</sequence>
<evidence type="ECO:0000256" key="1">
    <source>
        <dbReference type="ARBA" id="ARBA00009018"/>
    </source>
</evidence>
<dbReference type="CDD" id="cd02022">
    <property type="entry name" value="DPCK"/>
    <property type="match status" value="1"/>
</dbReference>
<dbReference type="PROSITE" id="PS51219">
    <property type="entry name" value="DPCK"/>
    <property type="match status" value="1"/>
</dbReference>
<protein>
    <recommendedName>
        <fullName evidence="5 6">Dephospho-CoA kinase</fullName>
        <ecNumber evidence="5 6">2.7.1.24</ecNumber>
    </recommendedName>
    <alternativeName>
        <fullName evidence="5">Dephosphocoenzyme A kinase</fullName>
    </alternativeName>
</protein>
<dbReference type="NCBIfam" id="TIGR00152">
    <property type="entry name" value="dephospho-CoA kinase"/>
    <property type="match status" value="1"/>
</dbReference>
<keyword evidence="5 7" id="KW-0418">Kinase</keyword>
<reference evidence="7 8" key="1">
    <citation type="submission" date="2024-04" db="EMBL/GenBank/DDBJ databases">
        <authorList>
            <person name="Abashina T."/>
            <person name="Shaikin A."/>
        </authorList>
    </citation>
    <scope>NUCLEOTIDE SEQUENCE [LARGE SCALE GENOMIC DNA]</scope>
    <source>
        <strain evidence="7 8">AAFK</strain>
    </source>
</reference>
<dbReference type="PANTHER" id="PTHR10695:SF46">
    <property type="entry name" value="BIFUNCTIONAL COENZYME A SYNTHASE-RELATED"/>
    <property type="match status" value="1"/>
</dbReference>
<keyword evidence="5" id="KW-0963">Cytoplasm</keyword>
<evidence type="ECO:0000256" key="4">
    <source>
        <dbReference type="ARBA" id="ARBA00022993"/>
    </source>
</evidence>
<evidence type="ECO:0000256" key="5">
    <source>
        <dbReference type="HAMAP-Rule" id="MF_00376"/>
    </source>
</evidence>
<keyword evidence="3 5" id="KW-0067">ATP-binding</keyword>
<feature type="binding site" evidence="5">
    <location>
        <begin position="11"/>
        <end position="16"/>
    </location>
    <ligand>
        <name>ATP</name>
        <dbReference type="ChEBI" id="CHEBI:30616"/>
    </ligand>
</feature>
<dbReference type="Gene3D" id="3.40.50.300">
    <property type="entry name" value="P-loop containing nucleotide triphosphate hydrolases"/>
    <property type="match status" value="1"/>
</dbReference>
<dbReference type="HAMAP" id="MF_00376">
    <property type="entry name" value="Dephospho_CoA_kinase"/>
    <property type="match status" value="1"/>
</dbReference>
<proteinExistence type="inferred from homology"/>
<dbReference type="EMBL" id="JBBPCO010000003">
    <property type="protein sequence ID" value="MEK8088887.1"/>
    <property type="molecule type" value="Genomic_DNA"/>
</dbReference>
<dbReference type="EC" id="2.7.1.24" evidence="5 6"/>
<evidence type="ECO:0000313" key="8">
    <source>
        <dbReference type="Proteomes" id="UP001446205"/>
    </source>
</evidence>
<evidence type="ECO:0000256" key="6">
    <source>
        <dbReference type="NCBIfam" id="TIGR00152"/>
    </source>
</evidence>
<gene>
    <name evidence="5 7" type="primary">coaE</name>
    <name evidence="7" type="ORF">WOB96_03830</name>
</gene>
<dbReference type="RefSeq" id="WP_341369954.1">
    <property type="nucleotide sequence ID" value="NZ_JBBPCO010000003.1"/>
</dbReference>
<comment type="similarity">
    <text evidence="1 5">Belongs to the CoaE family.</text>
</comment>
<evidence type="ECO:0000256" key="2">
    <source>
        <dbReference type="ARBA" id="ARBA00022741"/>
    </source>
</evidence>
<accession>A0ABU9D7Q6</accession>
<dbReference type="Proteomes" id="UP001446205">
    <property type="component" value="Unassembled WGS sequence"/>
</dbReference>
<keyword evidence="4 5" id="KW-0173">Coenzyme A biosynthesis</keyword>
<comment type="pathway">
    <text evidence="5">Cofactor biosynthesis; coenzyme A biosynthesis; CoA from (R)-pantothenate: step 5/5.</text>
</comment>
<comment type="function">
    <text evidence="5">Catalyzes the phosphorylation of the 3'-hydroxyl group of dephosphocoenzyme A to form coenzyme A.</text>
</comment>
<comment type="subcellular location">
    <subcellularLocation>
        <location evidence="5">Cytoplasm</location>
    </subcellularLocation>
</comment>
<dbReference type="SUPFAM" id="SSF52540">
    <property type="entry name" value="P-loop containing nucleoside triphosphate hydrolases"/>
    <property type="match status" value="1"/>
</dbReference>
<evidence type="ECO:0000313" key="7">
    <source>
        <dbReference type="EMBL" id="MEK8088887.1"/>
    </source>
</evidence>
<dbReference type="Pfam" id="PF01121">
    <property type="entry name" value="CoaE"/>
    <property type="match status" value="1"/>
</dbReference>
<name>A0ABU9D7Q6_9PROT</name>
<dbReference type="GO" id="GO:0004140">
    <property type="term" value="F:dephospho-CoA kinase activity"/>
    <property type="evidence" value="ECO:0007669"/>
    <property type="project" value="UniProtKB-EC"/>
</dbReference>
<dbReference type="PANTHER" id="PTHR10695">
    <property type="entry name" value="DEPHOSPHO-COA KINASE-RELATED"/>
    <property type="match status" value="1"/>
</dbReference>
<keyword evidence="5 7" id="KW-0808">Transferase</keyword>
<keyword evidence="2 5" id="KW-0547">Nucleotide-binding</keyword>